<comment type="similarity">
    <text evidence="1">Belongs to the SGT1 family.</text>
</comment>
<dbReference type="InterPro" id="IPR019734">
    <property type="entry name" value="TPR_rpt"/>
</dbReference>
<organism evidence="6 7">
    <name type="scientific">Acanthamoeba castellanii (strain ATCC 30010 / Neff)</name>
    <dbReference type="NCBI Taxonomy" id="1257118"/>
    <lineage>
        <taxon>Eukaryota</taxon>
        <taxon>Amoebozoa</taxon>
        <taxon>Discosea</taxon>
        <taxon>Longamoebia</taxon>
        <taxon>Centramoebida</taxon>
        <taxon>Acanthamoebidae</taxon>
        <taxon>Acanthamoeba</taxon>
    </lineage>
</organism>
<dbReference type="Gene3D" id="2.60.40.790">
    <property type="match status" value="1"/>
</dbReference>
<feature type="region of interest" description="Disordered" evidence="3">
    <location>
        <begin position="124"/>
        <end position="180"/>
    </location>
</feature>
<dbReference type="PROSITE" id="PS51203">
    <property type="entry name" value="CS"/>
    <property type="match status" value="1"/>
</dbReference>
<dbReference type="KEGG" id="acan:ACA1_191480"/>
<feature type="compositionally biased region" description="Low complexity" evidence="3">
    <location>
        <begin position="131"/>
        <end position="175"/>
    </location>
</feature>
<evidence type="ECO:0000259" key="5">
    <source>
        <dbReference type="PROSITE" id="PS51203"/>
    </source>
</evidence>
<dbReference type="InterPro" id="IPR008978">
    <property type="entry name" value="HSP20-like_chaperone"/>
</dbReference>
<evidence type="ECO:0000259" key="4">
    <source>
        <dbReference type="PROSITE" id="PS51048"/>
    </source>
</evidence>
<dbReference type="Pfam" id="PF05002">
    <property type="entry name" value="SGS"/>
    <property type="match status" value="1"/>
</dbReference>
<dbReference type="InterPro" id="IPR011990">
    <property type="entry name" value="TPR-like_helical_dom_sf"/>
</dbReference>
<protein>
    <submittedName>
        <fullName evidence="6">CS domain containing protein</fullName>
    </submittedName>
</protein>
<evidence type="ECO:0000256" key="1">
    <source>
        <dbReference type="ARBA" id="ARBA00008509"/>
    </source>
</evidence>
<feature type="domain" description="CS" evidence="5">
    <location>
        <begin position="178"/>
        <end position="267"/>
    </location>
</feature>
<reference evidence="6 7" key="1">
    <citation type="journal article" date="2013" name="Genome Biol.">
        <title>Genome of Acanthamoeba castellanii highlights extensive lateral gene transfer and early evolution of tyrosine kinase signaling.</title>
        <authorList>
            <person name="Clarke M."/>
            <person name="Lohan A.J."/>
            <person name="Liu B."/>
            <person name="Lagkouvardos I."/>
            <person name="Roy S."/>
            <person name="Zafar N."/>
            <person name="Bertelli C."/>
            <person name="Schilde C."/>
            <person name="Kianianmomeni A."/>
            <person name="Burglin T.R."/>
            <person name="Frech C."/>
            <person name="Turcotte B."/>
            <person name="Kopec K.O."/>
            <person name="Synnott J.M."/>
            <person name="Choo C."/>
            <person name="Paponov I."/>
            <person name="Finkler A."/>
            <person name="Soon Heng Tan C."/>
            <person name="Hutchins A.P."/>
            <person name="Weinmeier T."/>
            <person name="Rattei T."/>
            <person name="Chu J.S."/>
            <person name="Gimenez G."/>
            <person name="Irimia M."/>
            <person name="Rigden D.J."/>
            <person name="Fitzpatrick D.A."/>
            <person name="Lorenzo-Morales J."/>
            <person name="Bateman A."/>
            <person name="Chiu C.H."/>
            <person name="Tang P."/>
            <person name="Hegemann P."/>
            <person name="Fromm H."/>
            <person name="Raoult D."/>
            <person name="Greub G."/>
            <person name="Miranda-Saavedra D."/>
            <person name="Chen N."/>
            <person name="Nash P."/>
            <person name="Ginger M.L."/>
            <person name="Horn M."/>
            <person name="Schaap P."/>
            <person name="Caler L."/>
            <person name="Loftus B."/>
        </authorList>
    </citation>
    <scope>NUCLEOTIDE SEQUENCE [LARGE SCALE GENOMIC DNA]</scope>
    <source>
        <strain evidence="6 7">Neff</strain>
    </source>
</reference>
<sequence length="340" mass="37042">MASEAFQRGCSLFVDEDFEEALGAFSQAIDLAGPASKETAEYYVKRSACHAKLQHHTDAVADANAALAIDPQNPRALLRKGTACFALDEFEAAREAFQAGLAVEPANSTFKTWLRKCEAELAGEEGREAEASSGEAAAPAPAQPATTAPAPAQEAPKEAAAPAPAPTQAAEAAAPPKEPRVRHTWYQNESFVYVTFYQRDLKQTDVKVQFEEKELDVTLELPDGTSFVFDAELCDAIVPDQCKIAINRANVEIKLKKARSGQWANLEAKPGAVVNPWPDTSSANKHLYPSSSRKKLNWDQLEKEVEEEKLEGDAALNKVFQDIFAGGSEEQRRAMIKSFT</sequence>
<dbReference type="SUPFAM" id="SSF48452">
    <property type="entry name" value="TPR-like"/>
    <property type="match status" value="1"/>
</dbReference>
<evidence type="ECO:0000256" key="2">
    <source>
        <dbReference type="PROSITE-ProRule" id="PRU00339"/>
    </source>
</evidence>
<keyword evidence="7" id="KW-1185">Reference proteome</keyword>
<dbReference type="SMART" id="SM00028">
    <property type="entry name" value="TPR"/>
    <property type="match status" value="3"/>
</dbReference>
<evidence type="ECO:0000256" key="3">
    <source>
        <dbReference type="SAM" id="MobiDB-lite"/>
    </source>
</evidence>
<dbReference type="AlphaFoldDB" id="L8GMZ3"/>
<dbReference type="InterPro" id="IPR044563">
    <property type="entry name" value="Sgt1-like"/>
</dbReference>
<dbReference type="VEuPathDB" id="AmoebaDB:ACA1_191480"/>
<dbReference type="RefSeq" id="XP_004336463.1">
    <property type="nucleotide sequence ID" value="XM_004336415.1"/>
</dbReference>
<feature type="repeat" description="TPR" evidence="2">
    <location>
        <begin position="74"/>
        <end position="107"/>
    </location>
</feature>
<dbReference type="Pfam" id="PF04969">
    <property type="entry name" value="CS"/>
    <property type="match status" value="1"/>
</dbReference>
<keyword evidence="2" id="KW-0802">TPR repeat</keyword>
<dbReference type="PANTHER" id="PTHR45862">
    <property type="entry name" value="PROTEIN SGT1 HOMOLOG"/>
    <property type="match status" value="1"/>
</dbReference>
<dbReference type="CDD" id="cd06466">
    <property type="entry name" value="p23_CS_SGT1_like"/>
    <property type="match status" value="1"/>
</dbReference>
<dbReference type="OrthoDB" id="1898560at2759"/>
<dbReference type="InterPro" id="IPR007699">
    <property type="entry name" value="SGS_dom"/>
</dbReference>
<accession>L8GMZ3</accession>
<evidence type="ECO:0000313" key="7">
    <source>
        <dbReference type="Proteomes" id="UP000011083"/>
    </source>
</evidence>
<dbReference type="EMBL" id="KB008052">
    <property type="protein sequence ID" value="ELR14450.1"/>
    <property type="molecule type" value="Genomic_DNA"/>
</dbReference>
<dbReference type="SUPFAM" id="SSF49764">
    <property type="entry name" value="HSP20-like chaperones"/>
    <property type="match status" value="1"/>
</dbReference>
<dbReference type="Proteomes" id="UP000011083">
    <property type="component" value="Unassembled WGS sequence"/>
</dbReference>
<feature type="non-terminal residue" evidence="6">
    <location>
        <position position="1"/>
    </location>
</feature>
<dbReference type="PROSITE" id="PS51048">
    <property type="entry name" value="SGS"/>
    <property type="match status" value="1"/>
</dbReference>
<dbReference type="STRING" id="1257118.L8GMZ3"/>
<gene>
    <name evidence="6" type="ORF">ACA1_191480</name>
</gene>
<dbReference type="GO" id="GO:0051087">
    <property type="term" value="F:protein-folding chaperone binding"/>
    <property type="evidence" value="ECO:0007669"/>
    <property type="project" value="InterPro"/>
</dbReference>
<dbReference type="GeneID" id="14915047"/>
<evidence type="ECO:0000313" key="6">
    <source>
        <dbReference type="EMBL" id="ELR14450.1"/>
    </source>
</evidence>
<name>L8GMZ3_ACACF</name>
<dbReference type="PROSITE" id="PS50005">
    <property type="entry name" value="TPR"/>
    <property type="match status" value="1"/>
</dbReference>
<dbReference type="Gene3D" id="1.25.40.10">
    <property type="entry name" value="Tetratricopeptide repeat domain"/>
    <property type="match status" value="1"/>
</dbReference>
<feature type="domain" description="SGS" evidence="4">
    <location>
        <begin position="287"/>
        <end position="340"/>
    </location>
</feature>
<proteinExistence type="inferred from homology"/>
<dbReference type="OMA" id="WIKKCEE"/>
<dbReference type="InterPro" id="IPR007052">
    <property type="entry name" value="CS_dom"/>
</dbReference>
<dbReference type="Pfam" id="PF14559">
    <property type="entry name" value="TPR_19"/>
    <property type="match status" value="1"/>
</dbReference>